<evidence type="ECO:0000259" key="2">
    <source>
        <dbReference type="Pfam" id="PF01266"/>
    </source>
</evidence>
<dbReference type="Gene3D" id="3.30.9.10">
    <property type="entry name" value="D-Amino Acid Oxidase, subunit A, domain 2"/>
    <property type="match status" value="1"/>
</dbReference>
<dbReference type="SUPFAM" id="SSF51905">
    <property type="entry name" value="FAD/NAD(P)-binding domain"/>
    <property type="match status" value="1"/>
</dbReference>
<evidence type="ECO:0000313" key="4">
    <source>
        <dbReference type="Proteomes" id="UP000254651"/>
    </source>
</evidence>
<dbReference type="Proteomes" id="UP000254651">
    <property type="component" value="Unassembled WGS sequence"/>
</dbReference>
<dbReference type="EC" id="1.4.99.6" evidence="3"/>
<dbReference type="InterPro" id="IPR006076">
    <property type="entry name" value="FAD-dep_OxRdtase"/>
</dbReference>
<dbReference type="Pfam" id="PF01266">
    <property type="entry name" value="DAO"/>
    <property type="match status" value="1"/>
</dbReference>
<dbReference type="Gene3D" id="3.50.50.60">
    <property type="entry name" value="FAD/NAD(P)-binding domain"/>
    <property type="match status" value="2"/>
</dbReference>
<proteinExistence type="predicted"/>
<keyword evidence="1 3" id="KW-0560">Oxidoreductase</keyword>
<accession>A0A378UJA9</accession>
<evidence type="ECO:0000313" key="3">
    <source>
        <dbReference type="EMBL" id="STZ77426.1"/>
    </source>
</evidence>
<dbReference type="InterPro" id="IPR036188">
    <property type="entry name" value="FAD/NAD-bd_sf"/>
</dbReference>
<dbReference type="GO" id="GO:0005737">
    <property type="term" value="C:cytoplasm"/>
    <property type="evidence" value="ECO:0007669"/>
    <property type="project" value="TreeGrafter"/>
</dbReference>
<dbReference type="PANTHER" id="PTHR13847:SF289">
    <property type="entry name" value="GLYCINE OXIDASE"/>
    <property type="match status" value="1"/>
</dbReference>
<organism evidence="3 4">
    <name type="scientific">Bergeriella denitrificans</name>
    <name type="common">Neisseria denitrificans</name>
    <dbReference type="NCBI Taxonomy" id="494"/>
    <lineage>
        <taxon>Bacteria</taxon>
        <taxon>Pseudomonadati</taxon>
        <taxon>Pseudomonadota</taxon>
        <taxon>Betaproteobacteria</taxon>
        <taxon>Neisseriales</taxon>
        <taxon>Neisseriaceae</taxon>
        <taxon>Bergeriella</taxon>
    </lineage>
</organism>
<dbReference type="EC" id="1.1.3.15" evidence="3"/>
<dbReference type="EMBL" id="UGQS01000002">
    <property type="protein sequence ID" value="STZ77426.1"/>
    <property type="molecule type" value="Genomic_DNA"/>
</dbReference>
<evidence type="ECO:0000256" key="1">
    <source>
        <dbReference type="ARBA" id="ARBA00023002"/>
    </source>
</evidence>
<name>A0A378UJA9_BERDE</name>
<protein>
    <submittedName>
        <fullName evidence="3">D-amino acid dehydrogenase small subunit</fullName>
        <ecNumber evidence="3">1.1.3.15</ecNumber>
        <ecNumber evidence="3">1.4.99.6</ecNumber>
    </submittedName>
</protein>
<dbReference type="GO" id="GO:0003973">
    <property type="term" value="F:(S)-2-hydroxy-acid oxidase activity"/>
    <property type="evidence" value="ECO:0007669"/>
    <property type="project" value="UniProtKB-EC"/>
</dbReference>
<dbReference type="PANTHER" id="PTHR13847">
    <property type="entry name" value="SARCOSINE DEHYDROGENASE-RELATED"/>
    <property type="match status" value="1"/>
</dbReference>
<reference evidence="3 4" key="1">
    <citation type="submission" date="2018-06" db="EMBL/GenBank/DDBJ databases">
        <authorList>
            <consortium name="Pathogen Informatics"/>
            <person name="Doyle S."/>
        </authorList>
    </citation>
    <scope>NUCLEOTIDE SEQUENCE [LARGE SCALE GENOMIC DNA]</scope>
    <source>
        <strain evidence="3 4">NCTC10295</strain>
    </source>
</reference>
<keyword evidence="4" id="KW-1185">Reference proteome</keyword>
<feature type="domain" description="FAD dependent oxidoreductase" evidence="2">
    <location>
        <begin position="7"/>
        <end position="395"/>
    </location>
</feature>
<dbReference type="AlphaFoldDB" id="A0A378UJA9"/>
<gene>
    <name evidence="3" type="primary">lhgO</name>
    <name evidence="3" type="ORF">NCTC10295_02243</name>
</gene>
<dbReference type="RefSeq" id="WP_066078964.1">
    <property type="nucleotide sequence ID" value="NZ_CP181246.1"/>
</dbReference>
<sequence>MNTHTYDMAVVGGGIIGLGCALALQQAGVKTLVLEKERLCGGTSRGNAGHIATEQVFPIASPEVLKQLPAMLSDPLGPLRMDWRYLPRIAPWFLQLLYNLRPARFEATCQALQALNGKSLAAWQDWARNLLPDNCLHVRGSLLVAETQAGAEALRRHGGRLAAMGVENRWLPRGELLAAEPALSACHSGGLFYPQTGHIADLAKLSDGLKRHFLESGGTVCEQEEVCALETAADGIHRISGTRGAYRARHLLLAAGAFSKQWCKRLTGVSVPLETERGYHLMLPHMHGTLSVPVTSYERRFIMTPMDGGLRLAGTVEFAGLDAPPKMERAHNLLKLAAPMLRQDIRSDGAAAWMGFRPSTADSLPVIDRHGTVLLAFGHQHLGLTHAPLTAQLVKALYFGTPPAVDLRPYRLGRFA</sequence>